<accession>A0AAV9ZYC4</accession>
<organism evidence="2 3">
    <name type="scientific">Favolaschia claudopus</name>
    <dbReference type="NCBI Taxonomy" id="2862362"/>
    <lineage>
        <taxon>Eukaryota</taxon>
        <taxon>Fungi</taxon>
        <taxon>Dikarya</taxon>
        <taxon>Basidiomycota</taxon>
        <taxon>Agaricomycotina</taxon>
        <taxon>Agaricomycetes</taxon>
        <taxon>Agaricomycetidae</taxon>
        <taxon>Agaricales</taxon>
        <taxon>Marasmiineae</taxon>
        <taxon>Mycenaceae</taxon>
        <taxon>Favolaschia</taxon>
    </lineage>
</organism>
<gene>
    <name evidence="2" type="ORF">R3P38DRAFT_3287808</name>
</gene>
<sequence>MSTAHVTVGGSKSPRRILSPMDNDKFPWHDFPELGAETWIRGEYAAPDDPDFPPQVLPLAKIKCQVARGVVPFTKPPMWLTTTMDRFPSSLSALDL</sequence>
<evidence type="ECO:0000313" key="3">
    <source>
        <dbReference type="Proteomes" id="UP001362999"/>
    </source>
</evidence>
<evidence type="ECO:0000313" key="2">
    <source>
        <dbReference type="EMBL" id="KAK6996271.1"/>
    </source>
</evidence>
<feature type="non-terminal residue" evidence="2">
    <location>
        <position position="96"/>
    </location>
</feature>
<evidence type="ECO:0000256" key="1">
    <source>
        <dbReference type="SAM" id="MobiDB-lite"/>
    </source>
</evidence>
<dbReference type="EMBL" id="JAWWNJ010000098">
    <property type="protein sequence ID" value="KAK6996271.1"/>
    <property type="molecule type" value="Genomic_DNA"/>
</dbReference>
<dbReference type="AlphaFoldDB" id="A0AAV9ZYC4"/>
<dbReference type="Proteomes" id="UP001362999">
    <property type="component" value="Unassembled WGS sequence"/>
</dbReference>
<name>A0AAV9ZYC4_9AGAR</name>
<protein>
    <submittedName>
        <fullName evidence="2">Uncharacterized protein</fullName>
    </submittedName>
</protein>
<comment type="caution">
    <text evidence="2">The sequence shown here is derived from an EMBL/GenBank/DDBJ whole genome shotgun (WGS) entry which is preliminary data.</text>
</comment>
<proteinExistence type="predicted"/>
<feature type="region of interest" description="Disordered" evidence="1">
    <location>
        <begin position="1"/>
        <end position="21"/>
    </location>
</feature>
<reference evidence="2 3" key="1">
    <citation type="journal article" date="2024" name="J Genomics">
        <title>Draft genome sequencing and assembly of Favolaschia claudopus CIRM-BRFM 2984 isolated from oak limbs.</title>
        <authorList>
            <person name="Navarro D."/>
            <person name="Drula E."/>
            <person name="Chaduli D."/>
            <person name="Cazenave R."/>
            <person name="Ahrendt S."/>
            <person name="Wang J."/>
            <person name="Lipzen A."/>
            <person name="Daum C."/>
            <person name="Barry K."/>
            <person name="Grigoriev I.V."/>
            <person name="Favel A."/>
            <person name="Rosso M.N."/>
            <person name="Martin F."/>
        </authorList>
    </citation>
    <scope>NUCLEOTIDE SEQUENCE [LARGE SCALE GENOMIC DNA]</scope>
    <source>
        <strain evidence="2 3">CIRM-BRFM 2984</strain>
    </source>
</reference>
<keyword evidence="3" id="KW-1185">Reference proteome</keyword>